<dbReference type="RefSeq" id="WP_097079283.1">
    <property type="nucleotide sequence ID" value="NZ_BAABHT010000005.1"/>
</dbReference>
<keyword evidence="2" id="KW-0012">Acyltransferase</keyword>
<reference evidence="5" key="1">
    <citation type="submission" date="2016-09" db="EMBL/GenBank/DDBJ databases">
        <authorList>
            <person name="Varghese N."/>
            <person name="Submissions S."/>
        </authorList>
    </citation>
    <scope>NUCLEOTIDE SEQUENCE [LARGE SCALE GENOMIC DNA]</scope>
    <source>
        <strain evidence="5">ANC 4466</strain>
    </source>
</reference>
<proteinExistence type="predicted"/>
<dbReference type="EMBL" id="OANT01000005">
    <property type="protein sequence ID" value="SNX45500.1"/>
    <property type="molecule type" value="Genomic_DNA"/>
</dbReference>
<dbReference type="PANTHER" id="PTHR43877">
    <property type="entry name" value="AMINOALKYLPHOSPHONATE N-ACETYLTRANSFERASE-RELATED-RELATED"/>
    <property type="match status" value="1"/>
</dbReference>
<dbReference type="OrthoDB" id="9797826at2"/>
<keyword evidence="4" id="KW-0689">Ribosomal protein</keyword>
<protein>
    <submittedName>
        <fullName evidence="4">Ribosomal protein S18 acetylase RimI</fullName>
    </submittedName>
</protein>
<dbReference type="AlphaFoldDB" id="A0A240EC62"/>
<dbReference type="Gene3D" id="3.40.630.30">
    <property type="match status" value="1"/>
</dbReference>
<keyword evidence="1" id="KW-0808">Transferase</keyword>
<accession>A0A240EC62</accession>
<dbReference type="InterPro" id="IPR016181">
    <property type="entry name" value="Acyl_CoA_acyltransferase"/>
</dbReference>
<sequence>MQIRAGRLEDCPEIVKLLAELGYPATDHFIHGKLNLILASPNNYCFVAVDDCQQVVGFISISIILQIALAGDFARIDYLVVSEQCQKQGIGHMLEQKCVEIAKLRGCDRIELHCHERRQLAHQFYNQQGYIESPKYFMKKL</sequence>
<dbReference type="Proteomes" id="UP000219042">
    <property type="component" value="Unassembled WGS sequence"/>
</dbReference>
<dbReference type="CDD" id="cd04301">
    <property type="entry name" value="NAT_SF"/>
    <property type="match status" value="1"/>
</dbReference>
<dbReference type="InterPro" id="IPR000182">
    <property type="entry name" value="GNAT_dom"/>
</dbReference>
<keyword evidence="5" id="KW-1185">Reference proteome</keyword>
<dbReference type="InterPro" id="IPR050832">
    <property type="entry name" value="Bact_Acetyltransf"/>
</dbReference>
<dbReference type="Pfam" id="PF00583">
    <property type="entry name" value="Acetyltransf_1"/>
    <property type="match status" value="1"/>
</dbReference>
<evidence type="ECO:0000313" key="5">
    <source>
        <dbReference type="Proteomes" id="UP000219042"/>
    </source>
</evidence>
<dbReference type="GO" id="GO:0016747">
    <property type="term" value="F:acyltransferase activity, transferring groups other than amino-acyl groups"/>
    <property type="evidence" value="ECO:0007669"/>
    <property type="project" value="InterPro"/>
</dbReference>
<dbReference type="SUPFAM" id="SSF55729">
    <property type="entry name" value="Acyl-CoA N-acyltransferases (Nat)"/>
    <property type="match status" value="1"/>
</dbReference>
<evidence type="ECO:0000313" key="4">
    <source>
        <dbReference type="EMBL" id="SNX45500.1"/>
    </source>
</evidence>
<keyword evidence="4" id="KW-0687">Ribonucleoprotein</keyword>
<gene>
    <name evidence="4" type="ORF">SAMN05421731_10554</name>
</gene>
<name>A0A240EC62_9GAMM</name>
<dbReference type="GO" id="GO:0005840">
    <property type="term" value="C:ribosome"/>
    <property type="evidence" value="ECO:0007669"/>
    <property type="project" value="UniProtKB-KW"/>
</dbReference>
<dbReference type="PROSITE" id="PS51186">
    <property type="entry name" value="GNAT"/>
    <property type="match status" value="1"/>
</dbReference>
<evidence type="ECO:0000259" key="3">
    <source>
        <dbReference type="PROSITE" id="PS51186"/>
    </source>
</evidence>
<feature type="domain" description="N-acetyltransferase" evidence="3">
    <location>
        <begin position="1"/>
        <end position="141"/>
    </location>
</feature>
<evidence type="ECO:0000256" key="1">
    <source>
        <dbReference type="ARBA" id="ARBA00022679"/>
    </source>
</evidence>
<evidence type="ECO:0000256" key="2">
    <source>
        <dbReference type="ARBA" id="ARBA00023315"/>
    </source>
</evidence>
<organism evidence="4 5">
    <name type="scientific">Acinetobacter puyangensis</name>
    <dbReference type="NCBI Taxonomy" id="1096779"/>
    <lineage>
        <taxon>Bacteria</taxon>
        <taxon>Pseudomonadati</taxon>
        <taxon>Pseudomonadota</taxon>
        <taxon>Gammaproteobacteria</taxon>
        <taxon>Moraxellales</taxon>
        <taxon>Moraxellaceae</taxon>
        <taxon>Acinetobacter</taxon>
    </lineage>
</organism>